<evidence type="ECO:0008006" key="4">
    <source>
        <dbReference type="Google" id="ProtNLM"/>
    </source>
</evidence>
<keyword evidence="1" id="KW-0472">Membrane</keyword>
<sequence>MSGSWPVAELDPVRRLHVLASAISGAAVASRVISAPFEQVWQVAGDLERGLGTFEPDMRSVRVEQTESGLVAHARSRYGFRARFEVDLRPGWVWMQSRFLLIGLAAVPVAGGTLFAATGGVRVPGRAGLVPLLVRRANERALDRLAARFS</sequence>
<evidence type="ECO:0000313" key="3">
    <source>
        <dbReference type="Proteomes" id="UP001589532"/>
    </source>
</evidence>
<evidence type="ECO:0000256" key="1">
    <source>
        <dbReference type="SAM" id="Phobius"/>
    </source>
</evidence>
<reference evidence="2 3" key="1">
    <citation type="submission" date="2024-09" db="EMBL/GenBank/DDBJ databases">
        <authorList>
            <person name="Sun Q."/>
            <person name="Mori K."/>
        </authorList>
    </citation>
    <scope>NUCLEOTIDE SEQUENCE [LARGE SCALE GENOMIC DNA]</scope>
    <source>
        <strain evidence="2 3">JCM 3143</strain>
    </source>
</reference>
<protein>
    <recommendedName>
        <fullName evidence="4">SRPBCC family protein</fullName>
    </recommendedName>
</protein>
<evidence type="ECO:0000313" key="2">
    <source>
        <dbReference type="EMBL" id="MFB9626988.1"/>
    </source>
</evidence>
<organism evidence="2 3">
    <name type="scientific">Nonomuraea helvata</name>
    <dbReference type="NCBI Taxonomy" id="37484"/>
    <lineage>
        <taxon>Bacteria</taxon>
        <taxon>Bacillati</taxon>
        <taxon>Actinomycetota</taxon>
        <taxon>Actinomycetes</taxon>
        <taxon>Streptosporangiales</taxon>
        <taxon>Streptosporangiaceae</taxon>
        <taxon>Nonomuraea</taxon>
    </lineage>
</organism>
<name>A0ABV5S857_9ACTN</name>
<gene>
    <name evidence="2" type="ORF">ACFFSA_28220</name>
</gene>
<comment type="caution">
    <text evidence="2">The sequence shown here is derived from an EMBL/GenBank/DDBJ whole genome shotgun (WGS) entry which is preliminary data.</text>
</comment>
<keyword evidence="3" id="KW-1185">Reference proteome</keyword>
<accession>A0ABV5S857</accession>
<feature type="transmembrane region" description="Helical" evidence="1">
    <location>
        <begin position="99"/>
        <end position="121"/>
    </location>
</feature>
<keyword evidence="1" id="KW-0812">Transmembrane</keyword>
<dbReference type="EMBL" id="JBHMBW010000026">
    <property type="protein sequence ID" value="MFB9626988.1"/>
    <property type="molecule type" value="Genomic_DNA"/>
</dbReference>
<proteinExistence type="predicted"/>
<dbReference type="Proteomes" id="UP001589532">
    <property type="component" value="Unassembled WGS sequence"/>
</dbReference>
<keyword evidence="1" id="KW-1133">Transmembrane helix</keyword>
<dbReference type="RefSeq" id="WP_344997769.1">
    <property type="nucleotide sequence ID" value="NZ_BAAAXV010000009.1"/>
</dbReference>
<dbReference type="SUPFAM" id="SSF55961">
    <property type="entry name" value="Bet v1-like"/>
    <property type="match status" value="1"/>
</dbReference>